<evidence type="ECO:0000313" key="2">
    <source>
        <dbReference type="EMBL" id="WIA08964.1"/>
    </source>
</evidence>
<evidence type="ECO:0000256" key="1">
    <source>
        <dbReference type="SAM" id="MobiDB-lite"/>
    </source>
</evidence>
<dbReference type="PANTHER" id="PTHR37178:SF1">
    <property type="entry name" value="PLANT_PROTEIN"/>
    <property type="match status" value="1"/>
</dbReference>
<gene>
    <name evidence="2" type="ORF">OEZ85_008379</name>
</gene>
<protein>
    <submittedName>
        <fullName evidence="2">Uncharacterized protein</fullName>
    </submittedName>
</protein>
<name>A0ABY8TIN8_TETOB</name>
<accession>A0ABY8TIN8</accession>
<keyword evidence="3" id="KW-1185">Reference proteome</keyword>
<dbReference type="InterPro" id="IPR021503">
    <property type="entry name" value="DUF3110"/>
</dbReference>
<dbReference type="PANTHER" id="PTHR37178">
    <property type="entry name" value="PLANT/PROTEIN"/>
    <property type="match status" value="1"/>
</dbReference>
<sequence>MDLDEEEENEGFACWDVSGLWGVNARAGGHARPQAGSRHKHQLPTSSHQPSVQETAAYLEGLFAASYEAQPLVDVDHCYQVLHGCPWVLPRPVFVLACKGPGAAAEDDIRNTYTLRTKVKQEGAADALAKLLKKQHLSDVLEVAEMRDGVVAFEAAADADRFTSKLEEEGHSQVMIAEVDSHKLFRMVSDVRALVVLLPRGTDIPAPYQLAASLKQKTSWDSM</sequence>
<feature type="region of interest" description="Disordered" evidence="1">
    <location>
        <begin position="28"/>
        <end position="49"/>
    </location>
</feature>
<evidence type="ECO:0000313" key="3">
    <source>
        <dbReference type="Proteomes" id="UP001244341"/>
    </source>
</evidence>
<reference evidence="2 3" key="1">
    <citation type="submission" date="2023-05" db="EMBL/GenBank/DDBJ databases">
        <title>A 100% complete, gapless, phased diploid assembly of the Scenedesmus obliquus UTEX 3031 genome.</title>
        <authorList>
            <person name="Biondi T.C."/>
            <person name="Hanschen E.R."/>
            <person name="Kwon T."/>
            <person name="Eng W."/>
            <person name="Kruse C.P.S."/>
            <person name="Koehler S.I."/>
            <person name="Kunde Y."/>
            <person name="Gleasner C.D."/>
            <person name="You Mak K.T."/>
            <person name="Polle J."/>
            <person name="Hovde B.T."/>
            <person name="Starkenburg S.R."/>
        </authorList>
    </citation>
    <scope>NUCLEOTIDE SEQUENCE [LARGE SCALE GENOMIC DNA]</scope>
    <source>
        <strain evidence="2 3">DOE0152z</strain>
    </source>
</reference>
<proteinExistence type="predicted"/>
<organism evidence="2 3">
    <name type="scientific">Tetradesmus obliquus</name>
    <name type="common">Green alga</name>
    <name type="synonym">Acutodesmus obliquus</name>
    <dbReference type="NCBI Taxonomy" id="3088"/>
    <lineage>
        <taxon>Eukaryota</taxon>
        <taxon>Viridiplantae</taxon>
        <taxon>Chlorophyta</taxon>
        <taxon>core chlorophytes</taxon>
        <taxon>Chlorophyceae</taxon>
        <taxon>CS clade</taxon>
        <taxon>Sphaeropleales</taxon>
        <taxon>Scenedesmaceae</taxon>
        <taxon>Tetradesmus</taxon>
    </lineage>
</organism>
<dbReference type="EMBL" id="CP126208">
    <property type="protein sequence ID" value="WIA08964.1"/>
    <property type="molecule type" value="Genomic_DNA"/>
</dbReference>
<dbReference type="Proteomes" id="UP001244341">
    <property type="component" value="Chromosome 1b"/>
</dbReference>
<dbReference type="Pfam" id="PF11360">
    <property type="entry name" value="DUF3110"/>
    <property type="match status" value="1"/>
</dbReference>